<dbReference type="Proteomes" id="UP000198724">
    <property type="component" value="Unassembled WGS sequence"/>
</dbReference>
<dbReference type="AlphaFoldDB" id="A0A1I2TB20"/>
<dbReference type="RefSeq" id="WP_092100479.1">
    <property type="nucleotide sequence ID" value="NZ_FOOT01000003.1"/>
</dbReference>
<organism evidence="1 2">
    <name type="scientific">Pontibacter chinhatensis</name>
    <dbReference type="NCBI Taxonomy" id="1436961"/>
    <lineage>
        <taxon>Bacteria</taxon>
        <taxon>Pseudomonadati</taxon>
        <taxon>Bacteroidota</taxon>
        <taxon>Cytophagia</taxon>
        <taxon>Cytophagales</taxon>
        <taxon>Hymenobacteraceae</taxon>
        <taxon>Pontibacter</taxon>
    </lineage>
</organism>
<sequence>MKQKILLCLSLCLLLWGCKDDDTEPASVSVTMSSSSKTLEEGGEAVELTVELDRTYKDLRFLYLEGASELLDRDVPHHDGWITLEVDGKPVNLLRIPIPAGHKQRTISLRVAKDEVYQGNYTSEIKLYSFENEVVIPKTSLAIDYLDATPKPVFGIVKHRESDVARTAMKGNYISEGFYIGITADRAFTRPQKITLAFSGTAQEGTHYEKEAHVVLDPIFYRSAWNTSTPIVLRILQNGLFVPEKTIHIKLSAAEEGVIANGEAYNFTSWGSFTLENSFTLTVTE</sequence>
<dbReference type="EMBL" id="FOOT01000003">
    <property type="protein sequence ID" value="SFG62010.1"/>
    <property type="molecule type" value="Genomic_DNA"/>
</dbReference>
<accession>A0A1I2TB20</accession>
<evidence type="ECO:0000313" key="2">
    <source>
        <dbReference type="Proteomes" id="UP000198724"/>
    </source>
</evidence>
<dbReference type="OrthoDB" id="849212at2"/>
<evidence type="ECO:0000313" key="1">
    <source>
        <dbReference type="EMBL" id="SFG62010.1"/>
    </source>
</evidence>
<name>A0A1I2TB20_9BACT</name>
<gene>
    <name evidence="1" type="ORF">SAMN05421739_10348</name>
</gene>
<reference evidence="2" key="1">
    <citation type="submission" date="2016-10" db="EMBL/GenBank/DDBJ databases">
        <authorList>
            <person name="Varghese N."/>
            <person name="Submissions S."/>
        </authorList>
    </citation>
    <scope>NUCLEOTIDE SEQUENCE [LARGE SCALE GENOMIC DNA]</scope>
    <source>
        <strain evidence="2">LP51</strain>
    </source>
</reference>
<protein>
    <submittedName>
        <fullName evidence="1">Uncharacterized protein</fullName>
    </submittedName>
</protein>
<proteinExistence type="predicted"/>
<keyword evidence="2" id="KW-1185">Reference proteome</keyword>